<dbReference type="SUPFAM" id="SSF50978">
    <property type="entry name" value="WD40 repeat-like"/>
    <property type="match status" value="1"/>
</dbReference>
<sequence>MAKRRVGAKVKSVGAITPDLVIAKAKNHQIWNPASLLNIWMTVIATSSGGGDAESKDDQVSVREAFLFLGEMVSQITYGTKLAREESENATAHEPALSWMSLFGNVGATTAAQTSTTGDISKDVALNSPPEDSISDLAFSPVSNHLAVSSWDKKVRIYEINDQGQSEGKALFEHEAPVLNCCWSPDGTKVVGAGADKAARLLDLGANATTPVQVAAHDAPIRCCEMISNPTNSSQPLLITGSWDKKVKYWDLRQQTPIAQVECQDRVYTMDVKNKLLVIGTADRYINIINLDNPTNFYKTMQSPLKWQTRVVSCFADATGFAVGSIEGRCAIQYVEEKDSSSNFSFKCHRETPPASRDVSNIYSVNAISFHPVHGTFSTAGSDGTYHFWDKDAKHRLKGYPAVGGTISSTKFNRDGSIFAYAVSYDWSKGYTGNTQQTPNKVMLHPVIPEEVKPRPNARKTR</sequence>
<evidence type="ECO:0000313" key="8">
    <source>
        <dbReference type="Proteomes" id="UP000214365"/>
    </source>
</evidence>
<evidence type="ECO:0000256" key="2">
    <source>
        <dbReference type="ARBA" id="ARBA00022574"/>
    </source>
</evidence>
<keyword evidence="2 6" id="KW-0853">WD repeat</keyword>
<dbReference type="FunFam" id="2.130.10.10:FF:000190">
    <property type="entry name" value="Nuclear pore complex subunit"/>
    <property type="match status" value="1"/>
</dbReference>
<accession>A0A1Q5Q861</accession>
<keyword evidence="3" id="KW-0677">Repeat</keyword>
<dbReference type="Pfam" id="PF00400">
    <property type="entry name" value="WD40"/>
    <property type="match status" value="4"/>
</dbReference>
<dbReference type="Proteomes" id="UP000214365">
    <property type="component" value="Unassembled WGS sequence"/>
</dbReference>
<dbReference type="InterPro" id="IPR036322">
    <property type="entry name" value="WD40_repeat_dom_sf"/>
</dbReference>
<protein>
    <recommendedName>
        <fullName evidence="4">WD40 repeat protein poxJ</fullName>
    </recommendedName>
    <alternativeName>
        <fullName evidence="5">Oxaleimides biosynthesis cluster protein J</fullName>
    </alternativeName>
</protein>
<comment type="similarity">
    <text evidence="1">Belongs to the WD repeat rae1 family.</text>
</comment>
<dbReference type="GO" id="GO:0005829">
    <property type="term" value="C:cytosol"/>
    <property type="evidence" value="ECO:0007669"/>
    <property type="project" value="EnsemblFungi"/>
</dbReference>
<dbReference type="InterPro" id="IPR001680">
    <property type="entry name" value="WD40_rpt"/>
</dbReference>
<keyword evidence="8" id="KW-1185">Reference proteome</keyword>
<dbReference type="GO" id="GO:0016973">
    <property type="term" value="P:poly(A)+ mRNA export from nucleus"/>
    <property type="evidence" value="ECO:0007669"/>
    <property type="project" value="EnsemblFungi"/>
</dbReference>
<dbReference type="AlphaFoldDB" id="A0A1Q5Q861"/>
<dbReference type="RefSeq" id="XP_020120437.1">
    <property type="nucleotide sequence ID" value="XM_020266616.1"/>
</dbReference>
<proteinExistence type="inferred from homology"/>
<dbReference type="STRING" id="1441469.A0A1Q5Q861"/>
<dbReference type="SMART" id="SM00320">
    <property type="entry name" value="WD40"/>
    <property type="match status" value="5"/>
</dbReference>
<evidence type="ECO:0000256" key="5">
    <source>
        <dbReference type="ARBA" id="ARBA00081246"/>
    </source>
</evidence>
<dbReference type="PROSITE" id="PS50082">
    <property type="entry name" value="WD_REPEATS_2"/>
    <property type="match status" value="1"/>
</dbReference>
<dbReference type="Gene3D" id="2.130.10.10">
    <property type="entry name" value="YVTN repeat-like/Quinoprotein amine dehydrogenase"/>
    <property type="match status" value="1"/>
</dbReference>
<evidence type="ECO:0000256" key="4">
    <source>
        <dbReference type="ARBA" id="ARBA00074082"/>
    </source>
</evidence>
<evidence type="ECO:0000256" key="1">
    <source>
        <dbReference type="ARBA" id="ARBA00007830"/>
    </source>
</evidence>
<name>A0A1Q5Q861_TALAT</name>
<dbReference type="GO" id="GO:0034399">
    <property type="term" value="C:nuclear periphery"/>
    <property type="evidence" value="ECO:0007669"/>
    <property type="project" value="EnsemblFungi"/>
</dbReference>
<gene>
    <name evidence="7" type="ORF">UA08_04308</name>
</gene>
<reference evidence="7 8" key="1">
    <citation type="submission" date="2015-06" db="EMBL/GenBank/DDBJ databases">
        <title>Talaromyces atroroseus IBT 11181 draft genome.</title>
        <authorList>
            <person name="Rasmussen K.B."/>
            <person name="Rasmussen S."/>
            <person name="Petersen B."/>
            <person name="Sicheritz-Ponten T."/>
            <person name="Mortensen U.H."/>
            <person name="Thrane U."/>
        </authorList>
    </citation>
    <scope>NUCLEOTIDE SEQUENCE [LARGE SCALE GENOMIC DNA]</scope>
    <source>
        <strain evidence="7 8">IBT 11181</strain>
    </source>
</reference>
<dbReference type="OrthoDB" id="256303at2759"/>
<dbReference type="PANTHER" id="PTHR10971">
    <property type="entry name" value="MRNA EXPORT FACTOR AND BUB3"/>
    <property type="match status" value="1"/>
</dbReference>
<evidence type="ECO:0000256" key="6">
    <source>
        <dbReference type="PROSITE-ProRule" id="PRU00221"/>
    </source>
</evidence>
<dbReference type="GeneID" id="31004063"/>
<feature type="repeat" description="WD" evidence="6">
    <location>
        <begin position="237"/>
        <end position="260"/>
    </location>
</feature>
<comment type="caution">
    <text evidence="7">The sequence shown here is derived from an EMBL/GenBank/DDBJ whole genome shotgun (WGS) entry which is preliminary data.</text>
</comment>
<evidence type="ECO:0000313" key="7">
    <source>
        <dbReference type="EMBL" id="OKL60316.1"/>
    </source>
</evidence>
<organism evidence="7 8">
    <name type="scientific">Talaromyces atroroseus</name>
    <dbReference type="NCBI Taxonomy" id="1441469"/>
    <lineage>
        <taxon>Eukaryota</taxon>
        <taxon>Fungi</taxon>
        <taxon>Dikarya</taxon>
        <taxon>Ascomycota</taxon>
        <taxon>Pezizomycotina</taxon>
        <taxon>Eurotiomycetes</taxon>
        <taxon>Eurotiomycetidae</taxon>
        <taxon>Eurotiales</taxon>
        <taxon>Trichocomaceae</taxon>
        <taxon>Talaromyces</taxon>
        <taxon>Talaromyces sect. Trachyspermi</taxon>
    </lineage>
</organism>
<evidence type="ECO:0000256" key="3">
    <source>
        <dbReference type="ARBA" id="ARBA00022737"/>
    </source>
</evidence>
<dbReference type="EMBL" id="LFMY01000005">
    <property type="protein sequence ID" value="OKL60316.1"/>
    <property type="molecule type" value="Genomic_DNA"/>
</dbReference>
<dbReference type="InterPro" id="IPR015943">
    <property type="entry name" value="WD40/YVTN_repeat-like_dom_sf"/>
</dbReference>